<dbReference type="InterPro" id="IPR036875">
    <property type="entry name" value="Znf_CCHC_sf"/>
</dbReference>
<dbReference type="GO" id="GO:0002218">
    <property type="term" value="P:activation of innate immune response"/>
    <property type="evidence" value="ECO:0007669"/>
    <property type="project" value="InterPro"/>
</dbReference>
<evidence type="ECO:0000313" key="5">
    <source>
        <dbReference type="WBParaSite" id="nRc.2.0.1.t42715-RA"/>
    </source>
</evidence>
<dbReference type="AlphaFoldDB" id="A0A915KV94"/>
<organism evidence="4 5">
    <name type="scientific">Romanomermis culicivorax</name>
    <name type="common">Nematode worm</name>
    <dbReference type="NCBI Taxonomy" id="13658"/>
    <lineage>
        <taxon>Eukaryota</taxon>
        <taxon>Metazoa</taxon>
        <taxon>Ecdysozoa</taxon>
        <taxon>Nematoda</taxon>
        <taxon>Enoplea</taxon>
        <taxon>Dorylaimia</taxon>
        <taxon>Mermithida</taxon>
        <taxon>Mermithoidea</taxon>
        <taxon>Mermithidae</taxon>
        <taxon>Romanomermis</taxon>
    </lineage>
</organism>
<evidence type="ECO:0000256" key="1">
    <source>
        <dbReference type="PROSITE-ProRule" id="PRU00047"/>
    </source>
</evidence>
<keyword evidence="4" id="KW-1185">Reference proteome</keyword>
<keyword evidence="1" id="KW-0862">Zinc</keyword>
<dbReference type="SUPFAM" id="SSF57756">
    <property type="entry name" value="Retrovirus zinc finger-like domains"/>
    <property type="match status" value="1"/>
</dbReference>
<dbReference type="SMART" id="SM00343">
    <property type="entry name" value="ZnF_C2HC"/>
    <property type="match status" value="3"/>
</dbReference>
<dbReference type="PANTHER" id="PTHR22639">
    <property type="entry name" value="GAG-RELATED PROTEIN"/>
    <property type="match status" value="1"/>
</dbReference>
<dbReference type="GO" id="GO:0003690">
    <property type="term" value="F:double-stranded DNA binding"/>
    <property type="evidence" value="ECO:0007669"/>
    <property type="project" value="InterPro"/>
</dbReference>
<feature type="domain" description="CCHC-type" evidence="3">
    <location>
        <begin position="145"/>
        <end position="160"/>
    </location>
</feature>
<dbReference type="GO" id="GO:0008270">
    <property type="term" value="F:zinc ion binding"/>
    <property type="evidence" value="ECO:0007669"/>
    <property type="project" value="UniProtKB-KW"/>
</dbReference>
<reference evidence="5" key="1">
    <citation type="submission" date="2022-11" db="UniProtKB">
        <authorList>
            <consortium name="WormBaseParasite"/>
        </authorList>
    </citation>
    <scope>IDENTIFICATION</scope>
</reference>
<proteinExistence type="predicted"/>
<evidence type="ECO:0000259" key="3">
    <source>
        <dbReference type="PROSITE" id="PS50158"/>
    </source>
</evidence>
<dbReference type="PROSITE" id="PS50158">
    <property type="entry name" value="ZF_CCHC"/>
    <property type="match status" value="1"/>
</dbReference>
<dbReference type="WBParaSite" id="nRc.2.0.1.t42715-RA">
    <property type="protein sequence ID" value="nRc.2.0.1.t42715-RA"/>
    <property type="gene ID" value="nRc.2.0.1.g42715"/>
</dbReference>
<evidence type="ECO:0000256" key="2">
    <source>
        <dbReference type="SAM" id="MobiDB-lite"/>
    </source>
</evidence>
<dbReference type="Gene3D" id="4.10.60.10">
    <property type="entry name" value="Zinc finger, CCHC-type"/>
    <property type="match status" value="1"/>
</dbReference>
<keyword evidence="1" id="KW-0479">Metal-binding</keyword>
<dbReference type="InterPro" id="IPR001878">
    <property type="entry name" value="Znf_CCHC"/>
</dbReference>
<dbReference type="GO" id="GO:0003723">
    <property type="term" value="F:RNA binding"/>
    <property type="evidence" value="ECO:0007669"/>
    <property type="project" value="InterPro"/>
</dbReference>
<dbReference type="InterPro" id="IPR042509">
    <property type="entry name" value="ZCCHC3"/>
</dbReference>
<name>A0A915KV94_ROMCU</name>
<dbReference type="GO" id="GO:0019899">
    <property type="term" value="F:enzyme binding"/>
    <property type="evidence" value="ECO:0007669"/>
    <property type="project" value="UniProtKB-ARBA"/>
</dbReference>
<evidence type="ECO:0000313" key="4">
    <source>
        <dbReference type="Proteomes" id="UP000887565"/>
    </source>
</evidence>
<feature type="region of interest" description="Disordered" evidence="2">
    <location>
        <begin position="524"/>
        <end position="549"/>
    </location>
</feature>
<dbReference type="PANTHER" id="PTHR22639:SF3">
    <property type="entry name" value="ZINC FINGER CCHC DOMAIN-CONTAINING PROTEIN 3"/>
    <property type="match status" value="1"/>
</dbReference>
<protein>
    <submittedName>
        <fullName evidence="5">CCHC-type domain-containing protein</fullName>
    </submittedName>
</protein>
<accession>A0A915KV94</accession>
<dbReference type="Pfam" id="PF00098">
    <property type="entry name" value="zf-CCHC"/>
    <property type="match status" value="1"/>
</dbReference>
<sequence length="654" mass="75485">MYPDERDSDVHQQLIYDRKQKAHESVMEYLDKLKKLARGVNGNIYQGLKYRDFPTLAEVVKAARYAKSQIFREDLSMVPFQNSVAINTDNSRMAMARTDEIHQIKEQLKSLTELLKEQAKPLSEKVCTHCSRKGHVAQFCKTLLCYTCGEIGHLARNCQNRCNYCREGGHKKENCPILKRNNFKFNNRNQFPGNQNRVGHDFAINQGRREQAVDRTAYQLDKRRVNLNHIDCDDEALLREIEKRESEMKCNVIEDGYHSYHILDDVEDVDIDQFSKKYSSIENQIERQKPRDKVVPIFSFHLQHGGDDCGESPEMDELSIPFPNKEEFGEFGSMSEFIEKFNNMNIAWEIDKTKVHCKQAEEFLKSGQKIEARNGLKVDQKLSDEEGRKFGITDFTNSADLRDVSTVRELPHPAHSCSNQIWPLVGFVPGLFHTWFGLGERSSDLFEDALGFDLEEFVKNYEKNKSLDSQEECPKVLTGHEIDTDTKDAATQTEVSGQACLWCQSHESLERKIAKLRIKFQETARQESSDDEPSSSEKGQSEVDENNDSKQLKIQGLSIPYLCIQFQENNEEIDRKMAPPERQIIKLKISILLIVLILYFCKNIGTDAYQICGLSKNDVPMQEEVQDEEVPELESDDEQEQVMHVAQMEEETFI</sequence>
<keyword evidence="1" id="KW-0863">Zinc-finger</keyword>
<dbReference type="Proteomes" id="UP000887565">
    <property type="component" value="Unplaced"/>
</dbReference>